<protein>
    <recommendedName>
        <fullName evidence="4">CU044_5270 family protein</fullName>
    </recommendedName>
</protein>
<keyword evidence="1" id="KW-0472">Membrane</keyword>
<gene>
    <name evidence="2" type="ORF">JOF56_001685</name>
</gene>
<dbReference type="EMBL" id="JAGINW010000001">
    <property type="protein sequence ID" value="MBP2321300.1"/>
    <property type="molecule type" value="Genomic_DNA"/>
</dbReference>
<organism evidence="2 3">
    <name type="scientific">Kibdelosporangium banguiense</name>
    <dbReference type="NCBI Taxonomy" id="1365924"/>
    <lineage>
        <taxon>Bacteria</taxon>
        <taxon>Bacillati</taxon>
        <taxon>Actinomycetota</taxon>
        <taxon>Actinomycetes</taxon>
        <taxon>Pseudonocardiales</taxon>
        <taxon>Pseudonocardiaceae</taxon>
        <taxon>Kibdelosporangium</taxon>
    </lineage>
</organism>
<keyword evidence="3" id="KW-1185">Reference proteome</keyword>
<accession>A0ABS4TA50</accession>
<dbReference type="InterPro" id="IPR047789">
    <property type="entry name" value="CU044_5270-like"/>
</dbReference>
<keyword evidence="1" id="KW-1133">Transmembrane helix</keyword>
<sequence>MTEQENVRPMWSEEELDQALATLRAQVPPGEESLAGARAELMRAAGSPVPAEKKRHWGRWVAAIATIAAVVAGVLIVPTLQFGDEPAPSTASAAAVLNSAADKIGASDPVVKPGQYLYTESHEWHSVTIAGDKPLTYLEESVTQTWIPADRTQEWLQRSSTTGQRKWITGSDAELKALGINPDENTPEELRAKCGDFYLNPGEQPCQRQGGWERPTPEFLAGLPTDPKQLYDLLRAAAAKQSQDPDLEVLVVVSDTIRSATAPAAVRANLYRAVALSPDLKISDNNANLDGRVGVGLGFERGGLRQELIIDPVTGQFIGERQTAAQDYPSVPKGTVTGYTSVSTGVVDKVGDKPTG</sequence>
<keyword evidence="1" id="KW-0812">Transmembrane</keyword>
<dbReference type="RefSeq" id="WP_209636095.1">
    <property type="nucleotide sequence ID" value="NZ_JAGINW010000001.1"/>
</dbReference>
<dbReference type="Proteomes" id="UP001519332">
    <property type="component" value="Unassembled WGS sequence"/>
</dbReference>
<comment type="caution">
    <text evidence="2">The sequence shown here is derived from an EMBL/GenBank/DDBJ whole genome shotgun (WGS) entry which is preliminary data.</text>
</comment>
<name>A0ABS4TA50_9PSEU</name>
<feature type="transmembrane region" description="Helical" evidence="1">
    <location>
        <begin position="60"/>
        <end position="80"/>
    </location>
</feature>
<evidence type="ECO:0000313" key="2">
    <source>
        <dbReference type="EMBL" id="MBP2321300.1"/>
    </source>
</evidence>
<evidence type="ECO:0000313" key="3">
    <source>
        <dbReference type="Proteomes" id="UP001519332"/>
    </source>
</evidence>
<proteinExistence type="predicted"/>
<evidence type="ECO:0008006" key="4">
    <source>
        <dbReference type="Google" id="ProtNLM"/>
    </source>
</evidence>
<reference evidence="2 3" key="1">
    <citation type="submission" date="2021-03" db="EMBL/GenBank/DDBJ databases">
        <title>Sequencing the genomes of 1000 actinobacteria strains.</title>
        <authorList>
            <person name="Klenk H.-P."/>
        </authorList>
    </citation>
    <scope>NUCLEOTIDE SEQUENCE [LARGE SCALE GENOMIC DNA]</scope>
    <source>
        <strain evidence="2 3">DSM 46670</strain>
    </source>
</reference>
<evidence type="ECO:0000256" key="1">
    <source>
        <dbReference type="SAM" id="Phobius"/>
    </source>
</evidence>
<dbReference type="NCBIfam" id="NF038083">
    <property type="entry name" value="CU044_5270_fam"/>
    <property type="match status" value="1"/>
</dbReference>